<reference evidence="2 3" key="1">
    <citation type="journal article" date="2011" name="Stand. Genomic Sci.">
        <title>Complete genome sequence of Desulfobulbus propionicus type strain (1pr3).</title>
        <authorList>
            <person name="Pagani I."/>
            <person name="Lapidus A."/>
            <person name="Nolan M."/>
            <person name="Lucas S."/>
            <person name="Hammon N."/>
            <person name="Deshpande S."/>
            <person name="Cheng J.F."/>
            <person name="Chertkov O."/>
            <person name="Davenport K."/>
            <person name="Tapia R."/>
            <person name="Han C."/>
            <person name="Goodwin L."/>
            <person name="Pitluck S."/>
            <person name="Liolios K."/>
            <person name="Mavromatis K."/>
            <person name="Ivanova N."/>
            <person name="Mikhailova N."/>
            <person name="Pati A."/>
            <person name="Chen A."/>
            <person name="Palaniappan K."/>
            <person name="Land M."/>
            <person name="Hauser L."/>
            <person name="Chang Y.J."/>
            <person name="Jeffries C.D."/>
            <person name="Detter J.C."/>
            <person name="Brambilla E."/>
            <person name="Kannan K.P."/>
            <person name="Djao O.D."/>
            <person name="Rohde M."/>
            <person name="Pukall R."/>
            <person name="Spring S."/>
            <person name="Goker M."/>
            <person name="Sikorski J."/>
            <person name="Woyke T."/>
            <person name="Bristow J."/>
            <person name="Eisen J.A."/>
            <person name="Markowitz V."/>
            <person name="Hugenholtz P."/>
            <person name="Kyrpides N.C."/>
            <person name="Klenk H.P."/>
        </authorList>
    </citation>
    <scope>NUCLEOTIDE SEQUENCE [LARGE SCALE GENOMIC DNA]</scope>
    <source>
        <strain evidence="3">ATCC 33891 / DSM 2032 / 1pr3</strain>
    </source>
</reference>
<sequence length="121" mass="12964">MEQTPLNSSRQAREGVIRIGPRLTIETVSDYGQRLRQLLAENDTVGIVFEPEVEMDITALQLFCSASATAAGAGKRLVCRGPLPASLTDLAIGAGVQCRERCGKHPHPCFLALTGGDAWQS</sequence>
<gene>
    <name evidence="2" type="ordered locus">Despr_1702</name>
</gene>
<evidence type="ECO:0000313" key="2">
    <source>
        <dbReference type="EMBL" id="ADW17854.1"/>
    </source>
</evidence>
<name>A0A7U3YM14_DESPD</name>
<dbReference type="Pfam" id="PF13466">
    <property type="entry name" value="STAS_2"/>
    <property type="match status" value="1"/>
</dbReference>
<proteinExistence type="predicted"/>
<accession>A0A7U3YM14</accession>
<dbReference type="KEGG" id="dpr:Despr_1702"/>
<dbReference type="InterPro" id="IPR058548">
    <property type="entry name" value="MlaB-like_STAS"/>
</dbReference>
<dbReference type="AlphaFoldDB" id="A0A7U3YM14"/>
<protein>
    <recommendedName>
        <fullName evidence="1">MlaB-like STAS domain-containing protein</fullName>
    </recommendedName>
</protein>
<dbReference type="EMBL" id="CP002364">
    <property type="protein sequence ID" value="ADW17854.1"/>
    <property type="molecule type" value="Genomic_DNA"/>
</dbReference>
<dbReference type="Proteomes" id="UP000006365">
    <property type="component" value="Chromosome"/>
</dbReference>
<dbReference type="RefSeq" id="WP_015724395.1">
    <property type="nucleotide sequence ID" value="NC_014972.1"/>
</dbReference>
<organism evidence="2 3">
    <name type="scientific">Desulfobulbus propionicus (strain ATCC 33891 / DSM 2032 / VKM B-1956 / 1pr3)</name>
    <dbReference type="NCBI Taxonomy" id="577650"/>
    <lineage>
        <taxon>Bacteria</taxon>
        <taxon>Pseudomonadati</taxon>
        <taxon>Thermodesulfobacteriota</taxon>
        <taxon>Desulfobulbia</taxon>
        <taxon>Desulfobulbales</taxon>
        <taxon>Desulfobulbaceae</taxon>
        <taxon>Desulfobulbus</taxon>
    </lineage>
</organism>
<evidence type="ECO:0000259" key="1">
    <source>
        <dbReference type="Pfam" id="PF13466"/>
    </source>
</evidence>
<evidence type="ECO:0000313" key="3">
    <source>
        <dbReference type="Proteomes" id="UP000006365"/>
    </source>
</evidence>
<keyword evidence="3" id="KW-1185">Reference proteome</keyword>
<feature type="domain" description="MlaB-like STAS" evidence="1">
    <location>
        <begin position="18"/>
        <end position="96"/>
    </location>
</feature>